<dbReference type="Pfam" id="PF00919">
    <property type="entry name" value="UPF0004"/>
    <property type="match status" value="1"/>
</dbReference>
<dbReference type="PROSITE" id="PS50926">
    <property type="entry name" value="TRAM"/>
    <property type="match status" value="1"/>
</dbReference>
<dbReference type="InterPro" id="IPR007197">
    <property type="entry name" value="rSAM"/>
</dbReference>
<feature type="binding site" evidence="13">
    <location>
        <position position="155"/>
    </location>
    <ligand>
        <name>[4Fe-4S] cluster</name>
        <dbReference type="ChEBI" id="CHEBI:49883"/>
        <label>2</label>
        <note>4Fe-4S-S-AdoMet</note>
    </ligand>
</feature>
<feature type="binding site" evidence="13">
    <location>
        <position position="83"/>
    </location>
    <ligand>
        <name>[4Fe-4S] cluster</name>
        <dbReference type="ChEBI" id="CHEBI:49883"/>
        <label>1</label>
    </ligand>
</feature>
<feature type="binding site" evidence="13">
    <location>
        <position position="49"/>
    </location>
    <ligand>
        <name>[4Fe-4S] cluster</name>
        <dbReference type="ChEBI" id="CHEBI:49883"/>
        <label>1</label>
    </ligand>
</feature>
<dbReference type="InterPro" id="IPR020612">
    <property type="entry name" value="Methylthiotransferase_CS"/>
</dbReference>
<evidence type="ECO:0000256" key="5">
    <source>
        <dbReference type="ARBA" id="ARBA00022691"/>
    </source>
</evidence>
<keyword evidence="13" id="KW-0819">tRNA processing</keyword>
<dbReference type="InterPro" id="IPR023404">
    <property type="entry name" value="rSAM_horseshoe"/>
</dbReference>
<feature type="binding site" evidence="13">
    <location>
        <position position="162"/>
    </location>
    <ligand>
        <name>[4Fe-4S] cluster</name>
        <dbReference type="ChEBI" id="CHEBI:49883"/>
        <label>2</label>
        <note>4Fe-4S-S-AdoMet</note>
    </ligand>
</feature>
<keyword evidence="7 13" id="KW-0408">Iron</keyword>
<evidence type="ECO:0000259" key="16">
    <source>
        <dbReference type="PROSITE" id="PS51918"/>
    </source>
</evidence>
<dbReference type="NCBIfam" id="TIGR01574">
    <property type="entry name" value="miaB-methiolase"/>
    <property type="match status" value="1"/>
</dbReference>
<dbReference type="SUPFAM" id="SSF102114">
    <property type="entry name" value="Radical SAM enzymes"/>
    <property type="match status" value="1"/>
</dbReference>
<dbReference type="PANTHER" id="PTHR43020">
    <property type="entry name" value="CDK5 REGULATORY SUBUNIT-ASSOCIATED PROTEIN 1"/>
    <property type="match status" value="1"/>
</dbReference>
<dbReference type="NCBIfam" id="TIGR00089">
    <property type="entry name" value="MiaB/RimO family radical SAM methylthiotransferase"/>
    <property type="match status" value="1"/>
</dbReference>
<dbReference type="InterPro" id="IPR006463">
    <property type="entry name" value="MiaB_methiolase"/>
</dbReference>
<dbReference type="FunFam" id="3.40.50.12160:FF:000003">
    <property type="entry name" value="CDK5 regulatory subunit-associated protein 1"/>
    <property type="match status" value="1"/>
</dbReference>
<dbReference type="GO" id="GO:0035597">
    <property type="term" value="F:tRNA-2-methylthio-N(6)-dimethylallyladenosine(37) synthase activity"/>
    <property type="evidence" value="ECO:0007669"/>
    <property type="project" value="UniProtKB-EC"/>
</dbReference>
<dbReference type="Pfam" id="PF01938">
    <property type="entry name" value="TRAM"/>
    <property type="match status" value="1"/>
</dbReference>
<evidence type="ECO:0000256" key="13">
    <source>
        <dbReference type="HAMAP-Rule" id="MF_01864"/>
    </source>
</evidence>
<dbReference type="InterPro" id="IPR005839">
    <property type="entry name" value="Methylthiotransferase"/>
</dbReference>
<proteinExistence type="inferred from homology"/>
<comment type="similarity">
    <text evidence="13">Belongs to the methylthiotransferase family. MiaB subfamily.</text>
</comment>
<evidence type="ECO:0000256" key="3">
    <source>
        <dbReference type="ARBA" id="ARBA00022490"/>
    </source>
</evidence>
<dbReference type="Pfam" id="PF04055">
    <property type="entry name" value="Radical_SAM"/>
    <property type="match status" value="1"/>
</dbReference>
<keyword evidence="6 13" id="KW-0479">Metal-binding</keyword>
<dbReference type="PROSITE" id="PS01278">
    <property type="entry name" value="MTTASE_RADICAL"/>
    <property type="match status" value="1"/>
</dbReference>
<comment type="caution">
    <text evidence="17">The sequence shown here is derived from an EMBL/GenBank/DDBJ whole genome shotgun (WGS) entry which is preliminary data.</text>
</comment>
<evidence type="ECO:0000256" key="9">
    <source>
        <dbReference type="ARBA" id="ARBA00033765"/>
    </source>
</evidence>
<comment type="function">
    <text evidence="1 13">Catalyzes the methylthiolation of N6-(dimethylallyl)adenosine (i(6)A), leading to the formation of 2-methylthio-N6-(dimethylallyl)adenosine (ms(2)i(6)A) at position 37 in tRNAs that read codons beginning with uridine.</text>
</comment>
<dbReference type="InterPro" id="IPR002792">
    <property type="entry name" value="TRAM_dom"/>
</dbReference>
<evidence type="ECO:0000256" key="10">
    <source>
        <dbReference type="ARBA" id="ARBA00068570"/>
    </source>
</evidence>
<dbReference type="GO" id="GO:0046872">
    <property type="term" value="F:metal ion binding"/>
    <property type="evidence" value="ECO:0007669"/>
    <property type="project" value="UniProtKB-KW"/>
</dbReference>
<evidence type="ECO:0000256" key="1">
    <source>
        <dbReference type="ARBA" id="ARBA00003234"/>
    </source>
</evidence>
<dbReference type="PROSITE" id="PS51918">
    <property type="entry name" value="RADICAL_SAM"/>
    <property type="match status" value="1"/>
</dbReference>
<dbReference type="Gene3D" id="3.80.30.20">
    <property type="entry name" value="tm_1862 like domain"/>
    <property type="match status" value="1"/>
</dbReference>
<evidence type="ECO:0000256" key="12">
    <source>
        <dbReference type="ARBA" id="ARBA00081141"/>
    </source>
</evidence>
<dbReference type="SFLD" id="SFLDS00029">
    <property type="entry name" value="Radical_SAM"/>
    <property type="match status" value="1"/>
</dbReference>
<feature type="binding site" evidence="13">
    <location>
        <position position="13"/>
    </location>
    <ligand>
        <name>[4Fe-4S] cluster</name>
        <dbReference type="ChEBI" id="CHEBI:49883"/>
        <label>1</label>
    </ligand>
</feature>
<comment type="catalytic activity">
    <reaction evidence="13">
        <text>N(6)-dimethylallyladenosine(37) in tRNA + (sulfur carrier)-SH + AH2 + 2 S-adenosyl-L-methionine = 2-methylsulfanyl-N(6)-dimethylallyladenosine(37) in tRNA + (sulfur carrier)-H + 5'-deoxyadenosine + L-methionine + A + S-adenosyl-L-homocysteine + 2 H(+)</text>
        <dbReference type="Rhea" id="RHEA:37067"/>
        <dbReference type="Rhea" id="RHEA-COMP:10375"/>
        <dbReference type="Rhea" id="RHEA-COMP:10376"/>
        <dbReference type="Rhea" id="RHEA-COMP:14737"/>
        <dbReference type="Rhea" id="RHEA-COMP:14739"/>
        <dbReference type="ChEBI" id="CHEBI:13193"/>
        <dbReference type="ChEBI" id="CHEBI:15378"/>
        <dbReference type="ChEBI" id="CHEBI:17319"/>
        <dbReference type="ChEBI" id="CHEBI:17499"/>
        <dbReference type="ChEBI" id="CHEBI:29917"/>
        <dbReference type="ChEBI" id="CHEBI:57844"/>
        <dbReference type="ChEBI" id="CHEBI:57856"/>
        <dbReference type="ChEBI" id="CHEBI:59789"/>
        <dbReference type="ChEBI" id="CHEBI:64428"/>
        <dbReference type="ChEBI" id="CHEBI:74415"/>
        <dbReference type="ChEBI" id="CHEBI:74417"/>
        <dbReference type="EC" id="2.8.4.3"/>
    </reaction>
</comment>
<dbReference type="HAMAP" id="MF_01864">
    <property type="entry name" value="tRNA_metthiotr_MiaB"/>
    <property type="match status" value="1"/>
</dbReference>
<protein>
    <recommendedName>
        <fullName evidence="10 13">tRNA-2-methylthio-N(6)-dimethylallyladenosine synthase</fullName>
        <ecNumber evidence="9 13">2.8.4.3</ecNumber>
    </recommendedName>
    <alternativeName>
        <fullName evidence="12 13">(Dimethylallyl)adenosine tRNA methylthiotransferase MiaB</fullName>
    </alternativeName>
    <alternativeName>
        <fullName evidence="11 13">tRNA-i(6)A37 methylthiotransferase</fullName>
    </alternativeName>
</protein>
<keyword evidence="5 13" id="KW-0949">S-adenosyl-L-methionine</keyword>
<dbReference type="GO" id="GO:0005829">
    <property type="term" value="C:cytosol"/>
    <property type="evidence" value="ECO:0007669"/>
    <property type="project" value="TreeGrafter"/>
</dbReference>
<dbReference type="Gene3D" id="3.40.50.12160">
    <property type="entry name" value="Methylthiotransferase, N-terminal domain"/>
    <property type="match status" value="1"/>
</dbReference>
<evidence type="ECO:0000256" key="8">
    <source>
        <dbReference type="ARBA" id="ARBA00023014"/>
    </source>
</evidence>
<dbReference type="EC" id="2.8.4.3" evidence="9 13"/>
<comment type="cofactor">
    <cofactor evidence="13">
        <name>[4Fe-4S] cluster</name>
        <dbReference type="ChEBI" id="CHEBI:49883"/>
    </cofactor>
    <text evidence="13">Binds 2 [4Fe-4S] clusters. One cluster is coordinated with 3 cysteines and an exchangeable S-adenosyl-L-methionine.</text>
</comment>
<sequence length="440" mass="49369">MESKTFTIFTYGCQMNKYDSERMAGNLLHQGYLPSQAAEKADLILINTCSVRAKAEQKVYSQLGRLKELKEKNPNLIIAVAGCVAQQEGKRIFKKAPHVNLVLGPGSIGQLPELLQKAGDSADKVLALEQAATFQEEQPWRESKIQAWLSIMEGCNNFCSYCIVPYTRGRERSKASAEITKEINDLGGRGYREVTLLGQNVNSYGRDLEESIDFSDLLTNIHQIEEIKRLRFLTSHPRDLSWKLINTMAMLPKICKHLHLPLQSGSDSILRAMNRGYTSSEYEENVLALRKLVPDVGLTTDIIVGFPGESHQDYLATKRLMESIQFDNIFLFNYSPRPETKAASYPDQVPNEIKNKRFEEILNLQKEITLKRNKALEGTIQEILVEGESKNNCEMLTGHTTNGKIVNFPGSSDLIGELVKVQVIKGGLYSLTGKPFIAGH</sequence>
<evidence type="ECO:0000313" key="17">
    <source>
        <dbReference type="EMBL" id="MBI4595391.1"/>
    </source>
</evidence>
<evidence type="ECO:0000256" key="4">
    <source>
        <dbReference type="ARBA" id="ARBA00022679"/>
    </source>
</evidence>
<keyword evidence="4 13" id="KW-0808">Transferase</keyword>
<dbReference type="PANTHER" id="PTHR43020:SF2">
    <property type="entry name" value="MITOCHONDRIAL TRNA METHYLTHIOTRANSFERASE CDK5RAP1"/>
    <property type="match status" value="1"/>
</dbReference>
<evidence type="ECO:0000256" key="6">
    <source>
        <dbReference type="ARBA" id="ARBA00022723"/>
    </source>
</evidence>
<reference evidence="17" key="1">
    <citation type="submission" date="2020-07" db="EMBL/GenBank/DDBJ databases">
        <title>Huge and variable diversity of episymbiotic CPR bacteria and DPANN archaea in groundwater ecosystems.</title>
        <authorList>
            <person name="He C.Y."/>
            <person name="Keren R."/>
            <person name="Whittaker M."/>
            <person name="Farag I.F."/>
            <person name="Doudna J."/>
            <person name="Cate J.H.D."/>
            <person name="Banfield J.F."/>
        </authorList>
    </citation>
    <scope>NUCLEOTIDE SEQUENCE</scope>
    <source>
        <strain evidence="17">NC_groundwater_1482_Ag_S-0.65um_47_24</strain>
    </source>
</reference>
<evidence type="ECO:0000256" key="11">
    <source>
        <dbReference type="ARBA" id="ARBA00080698"/>
    </source>
</evidence>
<dbReference type="AlphaFoldDB" id="A0A933GL21"/>
<name>A0A933GL21_UNCTE</name>
<keyword evidence="8 13" id="KW-0411">Iron-sulfur</keyword>
<evidence type="ECO:0000259" key="14">
    <source>
        <dbReference type="PROSITE" id="PS50926"/>
    </source>
</evidence>
<dbReference type="SMART" id="SM00729">
    <property type="entry name" value="Elp3"/>
    <property type="match status" value="1"/>
</dbReference>
<dbReference type="GO" id="GO:0051539">
    <property type="term" value="F:4 iron, 4 sulfur cluster binding"/>
    <property type="evidence" value="ECO:0007669"/>
    <property type="project" value="UniProtKB-UniRule"/>
</dbReference>
<feature type="domain" description="Radical SAM core" evidence="16">
    <location>
        <begin position="141"/>
        <end position="371"/>
    </location>
</feature>
<comment type="subunit">
    <text evidence="13">Monomer.</text>
</comment>
<feature type="binding site" evidence="13">
    <location>
        <position position="159"/>
    </location>
    <ligand>
        <name>[4Fe-4S] cluster</name>
        <dbReference type="ChEBI" id="CHEBI:49883"/>
        <label>2</label>
        <note>4Fe-4S-S-AdoMet</note>
    </ligand>
</feature>
<dbReference type="InterPro" id="IPR058240">
    <property type="entry name" value="rSAM_sf"/>
</dbReference>
<gene>
    <name evidence="13 17" type="primary">miaB</name>
    <name evidence="17" type="ORF">HY730_03325</name>
</gene>
<evidence type="ECO:0000256" key="7">
    <source>
        <dbReference type="ARBA" id="ARBA00023004"/>
    </source>
</evidence>
<dbReference type="InterPro" id="IPR038135">
    <property type="entry name" value="Methylthiotransferase_N_sf"/>
</dbReference>
<dbReference type="Proteomes" id="UP000772181">
    <property type="component" value="Unassembled WGS sequence"/>
</dbReference>
<dbReference type="InterPro" id="IPR013848">
    <property type="entry name" value="Methylthiotransferase_N"/>
</dbReference>
<dbReference type="FunFam" id="3.80.30.20:FF:000001">
    <property type="entry name" value="tRNA-2-methylthio-N(6)-dimethylallyladenosine synthase 2"/>
    <property type="match status" value="1"/>
</dbReference>
<dbReference type="SFLD" id="SFLDG01061">
    <property type="entry name" value="methylthiotransferase"/>
    <property type="match status" value="1"/>
</dbReference>
<organism evidence="17 18">
    <name type="scientific">Tectimicrobiota bacterium</name>
    <dbReference type="NCBI Taxonomy" id="2528274"/>
    <lineage>
        <taxon>Bacteria</taxon>
        <taxon>Pseudomonadati</taxon>
        <taxon>Nitrospinota/Tectimicrobiota group</taxon>
        <taxon>Candidatus Tectimicrobiota</taxon>
    </lineage>
</organism>
<evidence type="ECO:0000256" key="2">
    <source>
        <dbReference type="ARBA" id="ARBA00022485"/>
    </source>
</evidence>
<comment type="subcellular location">
    <subcellularLocation>
        <location evidence="13">Cytoplasm</location>
    </subcellularLocation>
</comment>
<evidence type="ECO:0000313" key="18">
    <source>
        <dbReference type="Proteomes" id="UP000772181"/>
    </source>
</evidence>
<feature type="domain" description="MTTase N-terminal" evidence="15">
    <location>
        <begin position="4"/>
        <end position="120"/>
    </location>
</feature>
<dbReference type="SFLD" id="SFLDF00273">
    <property type="entry name" value="(dimethylallyl)adenosine_tRNA"/>
    <property type="match status" value="1"/>
</dbReference>
<feature type="domain" description="TRAM" evidence="14">
    <location>
        <begin position="374"/>
        <end position="437"/>
    </location>
</feature>
<dbReference type="EMBL" id="JACQWF010000147">
    <property type="protein sequence ID" value="MBI4595391.1"/>
    <property type="molecule type" value="Genomic_DNA"/>
</dbReference>
<evidence type="ECO:0000259" key="15">
    <source>
        <dbReference type="PROSITE" id="PS51449"/>
    </source>
</evidence>
<keyword evidence="2 13" id="KW-0004">4Fe-4S</keyword>
<dbReference type="SFLD" id="SFLDG01082">
    <property type="entry name" value="B12-binding_domain_containing"/>
    <property type="match status" value="1"/>
</dbReference>
<dbReference type="CDD" id="cd01335">
    <property type="entry name" value="Radical_SAM"/>
    <property type="match status" value="1"/>
</dbReference>
<dbReference type="PROSITE" id="PS51449">
    <property type="entry name" value="MTTASE_N"/>
    <property type="match status" value="1"/>
</dbReference>
<dbReference type="InterPro" id="IPR006638">
    <property type="entry name" value="Elp3/MiaA/NifB-like_rSAM"/>
</dbReference>
<accession>A0A933GL21</accession>
<keyword evidence="3 13" id="KW-0963">Cytoplasm</keyword>